<reference evidence="1 2" key="1">
    <citation type="submission" date="2016-01" db="EMBL/GenBank/DDBJ databases">
        <title>Highly variable Streptococcus oralis are common among viridans streptococci isolated from primates.</title>
        <authorList>
            <person name="Denapaite D."/>
            <person name="Rieger M."/>
            <person name="Koendgen S."/>
            <person name="Brueckner R."/>
            <person name="Ochigava I."/>
            <person name="Kappeler P."/>
            <person name="Maetz-Rensing K."/>
            <person name="Leendertz F."/>
            <person name="Hakenbeck R."/>
        </authorList>
    </citation>
    <scope>NUCLEOTIDE SEQUENCE [LARGE SCALE GENOMIC DNA]</scope>
    <source>
        <strain evidence="1 2">DD16</strain>
    </source>
</reference>
<gene>
    <name evidence="1" type="ORF">SORDD16_01254</name>
</gene>
<dbReference type="AlphaFoldDB" id="A0A139PCK3"/>
<proteinExistence type="predicted"/>
<evidence type="ECO:0000313" key="2">
    <source>
        <dbReference type="Proteomes" id="UP000072653"/>
    </source>
</evidence>
<accession>A0A139PCK3</accession>
<sequence>MVSSNPLKNKFQVTLLLENRLHDFPKGFYYLLPLSCVILDKLQRNQYFSFVEKKQHGISFL</sequence>
<comment type="caution">
    <text evidence="1">The sequence shown here is derived from an EMBL/GenBank/DDBJ whole genome shotgun (WGS) entry which is preliminary data.</text>
</comment>
<organism evidence="1 2">
    <name type="scientific">Streptococcus oralis</name>
    <dbReference type="NCBI Taxonomy" id="1303"/>
    <lineage>
        <taxon>Bacteria</taxon>
        <taxon>Bacillati</taxon>
        <taxon>Bacillota</taxon>
        <taxon>Bacilli</taxon>
        <taxon>Lactobacillales</taxon>
        <taxon>Streptococcaceae</taxon>
        <taxon>Streptococcus</taxon>
    </lineage>
</organism>
<evidence type="ECO:0000313" key="1">
    <source>
        <dbReference type="EMBL" id="KXT85873.1"/>
    </source>
</evidence>
<dbReference type="EMBL" id="LQOB01000253">
    <property type="protein sequence ID" value="KXT85873.1"/>
    <property type="molecule type" value="Genomic_DNA"/>
</dbReference>
<dbReference type="Proteomes" id="UP000072653">
    <property type="component" value="Unassembled WGS sequence"/>
</dbReference>
<name>A0A139PCK3_STROR</name>
<dbReference type="PATRIC" id="fig|1303.79.peg.1514"/>
<protein>
    <submittedName>
        <fullName evidence="1">Uncharacterized protein</fullName>
    </submittedName>
</protein>